<name>A0A8X6QQR3_NEPPI</name>
<dbReference type="EMBL" id="BMAW01033768">
    <property type="protein sequence ID" value="GFU31757.1"/>
    <property type="molecule type" value="Genomic_DNA"/>
</dbReference>
<keyword evidence="3" id="KW-1185">Reference proteome</keyword>
<reference evidence="2" key="1">
    <citation type="submission" date="2020-08" db="EMBL/GenBank/DDBJ databases">
        <title>Multicomponent nature underlies the extraordinary mechanical properties of spider dragline silk.</title>
        <authorList>
            <person name="Kono N."/>
            <person name="Nakamura H."/>
            <person name="Mori M."/>
            <person name="Yoshida Y."/>
            <person name="Ohtoshi R."/>
            <person name="Malay A.D."/>
            <person name="Moran D.A.P."/>
            <person name="Tomita M."/>
            <person name="Numata K."/>
            <person name="Arakawa K."/>
        </authorList>
    </citation>
    <scope>NUCLEOTIDE SEQUENCE</scope>
</reference>
<comment type="caution">
    <text evidence="2">The sequence shown here is derived from an EMBL/GenBank/DDBJ whole genome shotgun (WGS) entry which is preliminary data.</text>
</comment>
<dbReference type="AlphaFoldDB" id="A0A8X6QQR3"/>
<accession>A0A8X6QQR3</accession>
<evidence type="ECO:0000259" key="1">
    <source>
        <dbReference type="PROSITE" id="PS50097"/>
    </source>
</evidence>
<organism evidence="2 3">
    <name type="scientific">Nephila pilipes</name>
    <name type="common">Giant wood spider</name>
    <name type="synonym">Nephila maculata</name>
    <dbReference type="NCBI Taxonomy" id="299642"/>
    <lineage>
        <taxon>Eukaryota</taxon>
        <taxon>Metazoa</taxon>
        <taxon>Ecdysozoa</taxon>
        <taxon>Arthropoda</taxon>
        <taxon>Chelicerata</taxon>
        <taxon>Arachnida</taxon>
        <taxon>Araneae</taxon>
        <taxon>Araneomorphae</taxon>
        <taxon>Entelegynae</taxon>
        <taxon>Araneoidea</taxon>
        <taxon>Nephilidae</taxon>
        <taxon>Nephila</taxon>
    </lineage>
</organism>
<dbReference type="PROSITE" id="PS50097">
    <property type="entry name" value="BTB"/>
    <property type="match status" value="2"/>
</dbReference>
<proteinExistence type="predicted"/>
<feature type="domain" description="BTB" evidence="1">
    <location>
        <begin position="164"/>
        <end position="231"/>
    </location>
</feature>
<dbReference type="SMART" id="SM00225">
    <property type="entry name" value="BTB"/>
    <property type="match status" value="2"/>
</dbReference>
<dbReference type="InterPro" id="IPR000210">
    <property type="entry name" value="BTB/POZ_dom"/>
</dbReference>
<gene>
    <name evidence="2" type="ORF">NPIL_232701</name>
</gene>
<dbReference type="SUPFAM" id="SSF49599">
    <property type="entry name" value="TRAF domain-like"/>
    <property type="match status" value="1"/>
</dbReference>
<protein>
    <recommendedName>
        <fullName evidence="1">BTB domain-containing protein</fullName>
    </recommendedName>
</protein>
<evidence type="ECO:0000313" key="3">
    <source>
        <dbReference type="Proteomes" id="UP000887013"/>
    </source>
</evidence>
<dbReference type="Gene3D" id="3.30.710.10">
    <property type="entry name" value="Potassium Channel Kv1.1, Chain A"/>
    <property type="match status" value="2"/>
</dbReference>
<dbReference type="Proteomes" id="UP000887013">
    <property type="component" value="Unassembled WGS sequence"/>
</dbReference>
<feature type="domain" description="BTB" evidence="1">
    <location>
        <begin position="458"/>
        <end position="519"/>
    </location>
</feature>
<evidence type="ECO:0000313" key="2">
    <source>
        <dbReference type="EMBL" id="GFU31757.1"/>
    </source>
</evidence>
<dbReference type="SUPFAM" id="SSF54695">
    <property type="entry name" value="POZ domain"/>
    <property type="match status" value="2"/>
</dbReference>
<dbReference type="InterPro" id="IPR011333">
    <property type="entry name" value="SKP1/BTB/POZ_sf"/>
</dbReference>
<sequence length="632" mass="74925">MLHKFGRIEKSLFIWRIENFPDFSLVRDGIFYSPVFSLYFPHRTTWHLKFYSKNTHKCKNNRWFASLVCDSYGETKVEYEIAILSPRGKVLSKLKEIRSFIKNEESVLEFDPGNLKRYFSKTRYQYFVNIHCTISISVQESIFEIHDKRLSIDFKNLYLKKKYQDFAIQYEGKKFPAHRVLLYNRVPRISEEIETLKSTIMKYPKLELSIQMKVLEALLEYIYTDELDPRGKCKLVLRKLEDICKIINMGDLLSQVQTRLGRNQIFIRKIGPYAIFMWSVLKFRAGKLPLTKTIKMRDHKFRLSLIKKKVPCYKTLSKKKVPCYKMLSKKKVPYYHSLELVIKPLSPAPTTTSRASFQTRVICRGKEQDCSRKCTIRLQPDTRRCIALLRNLDNPCVFKRNRFECDIFDLILELHIDCDENCMACLSSNPNLYRNYVSKRLPNLVEDLLNINYISDEDKIWLRVDQKCICVSKTILCARSPVFDAMFSHDMLERRERTVKIGYVDYSTLYKLVTYINCGIILNLKNVSECIKLLIAAHMYILESAVNTCVEYLIVHTNEENICQIYSVAYFLELQDLECDAFSYLYEHFDRIKHRKQWKVMDGGCKKMYRLRALERRKLLAPYLESQKVLFL</sequence>
<dbReference type="PANTHER" id="PTHR24413">
    <property type="entry name" value="SPECKLE-TYPE POZ PROTEIN"/>
    <property type="match status" value="1"/>
</dbReference>
<dbReference type="Pfam" id="PF00651">
    <property type="entry name" value="BTB"/>
    <property type="match status" value="2"/>
</dbReference>
<dbReference type="CDD" id="cd14733">
    <property type="entry name" value="BACK"/>
    <property type="match status" value="1"/>
</dbReference>
<dbReference type="OrthoDB" id="6359816at2759"/>